<reference evidence="1" key="1">
    <citation type="journal article" date="2021" name="Sci. Rep.">
        <title>Diploid genomic architecture of Nitzschia inconspicua, an elite biomass production diatom.</title>
        <authorList>
            <person name="Oliver A."/>
            <person name="Podell S."/>
            <person name="Pinowska A."/>
            <person name="Traller J.C."/>
            <person name="Smith S.R."/>
            <person name="McClure R."/>
            <person name="Beliaev A."/>
            <person name="Bohutskyi P."/>
            <person name="Hill E.A."/>
            <person name="Rabines A."/>
            <person name="Zheng H."/>
            <person name="Allen L.Z."/>
            <person name="Kuo A."/>
            <person name="Grigoriev I.V."/>
            <person name="Allen A.E."/>
            <person name="Hazlebeck D."/>
            <person name="Allen E.E."/>
        </authorList>
    </citation>
    <scope>NUCLEOTIDE SEQUENCE</scope>
    <source>
        <strain evidence="1">Hildebrandi</strain>
    </source>
</reference>
<name>A0A9K3PK76_9STRA</name>
<organism evidence="1 2">
    <name type="scientific">Nitzschia inconspicua</name>
    <dbReference type="NCBI Taxonomy" id="303405"/>
    <lineage>
        <taxon>Eukaryota</taxon>
        <taxon>Sar</taxon>
        <taxon>Stramenopiles</taxon>
        <taxon>Ochrophyta</taxon>
        <taxon>Bacillariophyta</taxon>
        <taxon>Bacillariophyceae</taxon>
        <taxon>Bacillariophycidae</taxon>
        <taxon>Bacillariales</taxon>
        <taxon>Bacillariaceae</taxon>
        <taxon>Nitzschia</taxon>
    </lineage>
</organism>
<reference evidence="1" key="2">
    <citation type="submission" date="2021-04" db="EMBL/GenBank/DDBJ databases">
        <authorList>
            <person name="Podell S."/>
        </authorList>
    </citation>
    <scope>NUCLEOTIDE SEQUENCE</scope>
    <source>
        <strain evidence="1">Hildebrandi</strain>
    </source>
</reference>
<accession>A0A9K3PK76</accession>
<dbReference type="EMBL" id="JAGRRH010000018">
    <property type="protein sequence ID" value="KAG7350248.1"/>
    <property type="molecule type" value="Genomic_DNA"/>
</dbReference>
<keyword evidence="2" id="KW-1185">Reference proteome</keyword>
<protein>
    <submittedName>
        <fullName evidence="1">Uncharacterized protein</fullName>
    </submittedName>
</protein>
<evidence type="ECO:0000313" key="1">
    <source>
        <dbReference type="EMBL" id="KAG7350248.1"/>
    </source>
</evidence>
<dbReference type="Proteomes" id="UP000693970">
    <property type="component" value="Unassembled WGS sequence"/>
</dbReference>
<evidence type="ECO:0000313" key="2">
    <source>
        <dbReference type="Proteomes" id="UP000693970"/>
    </source>
</evidence>
<comment type="caution">
    <text evidence="1">The sequence shown here is derived from an EMBL/GenBank/DDBJ whole genome shotgun (WGS) entry which is preliminary data.</text>
</comment>
<sequence length="118" mass="13190">MEKKCEKEELSLPPSEIGIIVYTSTLDVLKIYTRKGIGKNAFQGVNTRSNRKTIRKDPKLMVQQLFSFAPDSRADQSKDDTKGSKIVGAAALFVCARLSCCQSRTLCVAWIRTLDCEE</sequence>
<gene>
    <name evidence="1" type="ORF">IV203_009608</name>
</gene>
<dbReference type="AlphaFoldDB" id="A0A9K3PK76"/>
<proteinExistence type="predicted"/>